<evidence type="ECO:0000313" key="2">
    <source>
        <dbReference type="EMBL" id="PXV63149.1"/>
    </source>
</evidence>
<keyword evidence="1" id="KW-1133">Transmembrane helix</keyword>
<keyword evidence="1" id="KW-0472">Membrane</keyword>
<organism evidence="2 3">
    <name type="scientific">Dysgonomonas alginatilytica</name>
    <dbReference type="NCBI Taxonomy" id="1605892"/>
    <lineage>
        <taxon>Bacteria</taxon>
        <taxon>Pseudomonadati</taxon>
        <taxon>Bacteroidota</taxon>
        <taxon>Bacteroidia</taxon>
        <taxon>Bacteroidales</taxon>
        <taxon>Dysgonomonadaceae</taxon>
        <taxon>Dysgonomonas</taxon>
    </lineage>
</organism>
<dbReference type="AlphaFoldDB" id="A0A2V3PP87"/>
<evidence type="ECO:0000313" key="3">
    <source>
        <dbReference type="Proteomes" id="UP000247973"/>
    </source>
</evidence>
<protein>
    <submittedName>
        <fullName evidence="2">Uncharacterized protein</fullName>
    </submittedName>
</protein>
<proteinExistence type="predicted"/>
<dbReference type="Proteomes" id="UP000247973">
    <property type="component" value="Unassembled WGS sequence"/>
</dbReference>
<gene>
    <name evidence="2" type="ORF">CLV62_11531</name>
</gene>
<dbReference type="RefSeq" id="WP_110311063.1">
    <property type="nucleotide sequence ID" value="NZ_QICL01000015.1"/>
</dbReference>
<accession>A0A2V3PP87</accession>
<keyword evidence="1" id="KW-0812">Transmembrane</keyword>
<reference evidence="2 3" key="1">
    <citation type="submission" date="2018-03" db="EMBL/GenBank/DDBJ databases">
        <title>Genomic Encyclopedia of Archaeal and Bacterial Type Strains, Phase II (KMG-II): from individual species to whole genera.</title>
        <authorList>
            <person name="Goeker M."/>
        </authorList>
    </citation>
    <scope>NUCLEOTIDE SEQUENCE [LARGE SCALE GENOMIC DNA]</scope>
    <source>
        <strain evidence="2 3">DSM 100214</strain>
    </source>
</reference>
<dbReference type="EMBL" id="QICL01000015">
    <property type="protein sequence ID" value="PXV63149.1"/>
    <property type="molecule type" value="Genomic_DNA"/>
</dbReference>
<feature type="transmembrane region" description="Helical" evidence="1">
    <location>
        <begin position="83"/>
        <end position="104"/>
    </location>
</feature>
<feature type="transmembrane region" description="Helical" evidence="1">
    <location>
        <begin position="227"/>
        <end position="246"/>
    </location>
</feature>
<dbReference type="OrthoDB" id="996824at2"/>
<keyword evidence="3" id="KW-1185">Reference proteome</keyword>
<name>A0A2V3PP87_9BACT</name>
<comment type="caution">
    <text evidence="2">The sequence shown here is derived from an EMBL/GenBank/DDBJ whole genome shotgun (WGS) entry which is preliminary data.</text>
</comment>
<feature type="transmembrane region" description="Helical" evidence="1">
    <location>
        <begin position="50"/>
        <end position="71"/>
    </location>
</feature>
<sequence>MSTKNTKNNEGYKLNEQSDSIYMEQEPDTSFSFNQLFKDAGKQSLKALKWFLIVLLSFGFPNIILFIVSILKYGSRPFGESSLCIIIILLTGLCFTFFALYITYKYLLIDTLSIAYQYLTPLFKKICVKIIDKVISGGNRLTGRHDIEKTLNVGSLMIEVYGKQLPSYVRKSVIFILNRVPFNDFLFNMQDDLKSGRKDSRTLSEMLYLQLDSYIINTFFKGNSMKWMFWFLPLNIIIQVILLIFIK</sequence>
<evidence type="ECO:0000256" key="1">
    <source>
        <dbReference type="SAM" id="Phobius"/>
    </source>
</evidence>